<evidence type="ECO:0000313" key="11">
    <source>
        <dbReference type="Proteomes" id="UP000183417"/>
    </source>
</evidence>
<keyword evidence="4" id="KW-1003">Cell membrane</keyword>
<dbReference type="Gene3D" id="1.10.3720.10">
    <property type="entry name" value="MetI-like"/>
    <property type="match status" value="1"/>
</dbReference>
<comment type="subcellular location">
    <subcellularLocation>
        <location evidence="1">Cell inner membrane</location>
        <topology evidence="1">Multi-pass membrane protein</topology>
    </subcellularLocation>
    <subcellularLocation>
        <location evidence="8">Cell membrane</location>
        <topology evidence="8">Multi-pass membrane protein</topology>
    </subcellularLocation>
</comment>
<protein>
    <submittedName>
        <fullName evidence="10">General L-amino acid transport system permease protein</fullName>
    </submittedName>
</protein>
<evidence type="ECO:0000256" key="1">
    <source>
        <dbReference type="ARBA" id="ARBA00004429"/>
    </source>
</evidence>
<organism evidence="10 11">
    <name type="scientific">Delftia lacustris</name>
    <dbReference type="NCBI Taxonomy" id="558537"/>
    <lineage>
        <taxon>Bacteria</taxon>
        <taxon>Pseudomonadati</taxon>
        <taxon>Pseudomonadota</taxon>
        <taxon>Betaproteobacteria</taxon>
        <taxon>Burkholderiales</taxon>
        <taxon>Comamonadaceae</taxon>
        <taxon>Delftia</taxon>
    </lineage>
</organism>
<feature type="transmembrane region" description="Helical" evidence="8">
    <location>
        <begin position="100"/>
        <end position="119"/>
    </location>
</feature>
<dbReference type="Proteomes" id="UP000183417">
    <property type="component" value="Unassembled WGS sequence"/>
</dbReference>
<dbReference type="GO" id="GO:0022857">
    <property type="term" value="F:transmembrane transporter activity"/>
    <property type="evidence" value="ECO:0007669"/>
    <property type="project" value="InterPro"/>
</dbReference>
<dbReference type="InterPro" id="IPR000515">
    <property type="entry name" value="MetI-like"/>
</dbReference>
<dbReference type="Pfam" id="PF00528">
    <property type="entry name" value="BPD_transp_1"/>
    <property type="match status" value="1"/>
</dbReference>
<feature type="transmembrane region" description="Helical" evidence="8">
    <location>
        <begin position="324"/>
        <end position="347"/>
    </location>
</feature>
<dbReference type="GO" id="GO:0006865">
    <property type="term" value="P:amino acid transport"/>
    <property type="evidence" value="ECO:0007669"/>
    <property type="project" value="TreeGrafter"/>
</dbReference>
<dbReference type="GeneID" id="94692452"/>
<evidence type="ECO:0000256" key="5">
    <source>
        <dbReference type="ARBA" id="ARBA00022692"/>
    </source>
</evidence>
<dbReference type="EMBL" id="FNPE01000009">
    <property type="protein sequence ID" value="SDY92976.1"/>
    <property type="molecule type" value="Genomic_DNA"/>
</dbReference>
<accession>A0A1H3NVM7</accession>
<dbReference type="RefSeq" id="WP_074922294.1">
    <property type="nucleotide sequence ID" value="NZ_CP141274.1"/>
</dbReference>
<dbReference type="InterPro" id="IPR035906">
    <property type="entry name" value="MetI-like_sf"/>
</dbReference>
<evidence type="ECO:0000256" key="6">
    <source>
        <dbReference type="ARBA" id="ARBA00022989"/>
    </source>
</evidence>
<dbReference type="PROSITE" id="PS50928">
    <property type="entry name" value="ABC_TM1"/>
    <property type="match status" value="1"/>
</dbReference>
<name>A0A1H3NVM7_9BURK</name>
<feature type="transmembrane region" description="Helical" evidence="8">
    <location>
        <begin position="31"/>
        <end position="49"/>
    </location>
</feature>
<evidence type="ECO:0000256" key="4">
    <source>
        <dbReference type="ARBA" id="ARBA00022475"/>
    </source>
</evidence>
<dbReference type="NCBIfam" id="TIGR01726">
    <property type="entry name" value="HEQRo_perm_3TM"/>
    <property type="match status" value="1"/>
</dbReference>
<evidence type="ECO:0000313" key="10">
    <source>
        <dbReference type="EMBL" id="SDY92976.1"/>
    </source>
</evidence>
<keyword evidence="5 8" id="KW-0812">Transmembrane</keyword>
<evidence type="ECO:0000256" key="2">
    <source>
        <dbReference type="ARBA" id="ARBA00010072"/>
    </source>
</evidence>
<comment type="similarity">
    <text evidence="2">Belongs to the binding-protein-dependent transport system permease family. HisMQ subfamily.</text>
</comment>
<dbReference type="SUPFAM" id="SSF161098">
    <property type="entry name" value="MetI-like"/>
    <property type="match status" value="1"/>
</dbReference>
<dbReference type="InterPro" id="IPR043429">
    <property type="entry name" value="ArtM/GltK/GlnP/TcyL/YhdX-like"/>
</dbReference>
<dbReference type="PANTHER" id="PTHR30614:SF41">
    <property type="entry name" value="INNER MEMBRANE AMINO-ACID ABC TRANSPORTER PERMEASE PROTEIN YHDY"/>
    <property type="match status" value="1"/>
</dbReference>
<evidence type="ECO:0000256" key="8">
    <source>
        <dbReference type="RuleBase" id="RU363032"/>
    </source>
</evidence>
<dbReference type="PANTHER" id="PTHR30614">
    <property type="entry name" value="MEMBRANE COMPONENT OF AMINO ACID ABC TRANSPORTER"/>
    <property type="match status" value="1"/>
</dbReference>
<dbReference type="AlphaFoldDB" id="A0A1H3NVM7"/>
<evidence type="ECO:0000256" key="7">
    <source>
        <dbReference type="ARBA" id="ARBA00023136"/>
    </source>
</evidence>
<dbReference type="CDD" id="cd06261">
    <property type="entry name" value="TM_PBP2"/>
    <property type="match status" value="1"/>
</dbReference>
<gene>
    <name evidence="10" type="ORF">SAMN05421547_109173</name>
</gene>
<keyword evidence="7 8" id="KW-0472">Membrane</keyword>
<proteinExistence type="inferred from homology"/>
<dbReference type="InterPro" id="IPR010065">
    <property type="entry name" value="AA_ABC_transptr_permease_3TM"/>
</dbReference>
<reference evidence="10 11" key="1">
    <citation type="submission" date="2016-10" db="EMBL/GenBank/DDBJ databases">
        <authorList>
            <person name="de Groot N.N."/>
        </authorList>
    </citation>
    <scope>NUCLEOTIDE SEQUENCE [LARGE SCALE GENOMIC DNA]</scope>
    <source>
        <strain evidence="10 11">LMG 24775</strain>
    </source>
</reference>
<keyword evidence="3 8" id="KW-0813">Transport</keyword>
<evidence type="ECO:0000256" key="3">
    <source>
        <dbReference type="ARBA" id="ARBA00022448"/>
    </source>
</evidence>
<feature type="transmembrane region" description="Helical" evidence="8">
    <location>
        <begin position="126"/>
        <end position="146"/>
    </location>
</feature>
<feature type="domain" description="ABC transmembrane type-1" evidence="9">
    <location>
        <begin position="156"/>
        <end position="342"/>
    </location>
</feature>
<dbReference type="GO" id="GO:0043190">
    <property type="term" value="C:ATP-binding cassette (ABC) transporter complex"/>
    <property type="evidence" value="ECO:0007669"/>
    <property type="project" value="InterPro"/>
</dbReference>
<sequence length="360" mass="38422">MSAVLRAPALPVAPPRVPLAQRLRASLFPDALSGLITATLLLAALWAGWKLLVWGLLDAETAANPDTCRAAAGACWGVVREKYRLVFLGRYPVAEQWRPVAASLWLLGSVGVAALPRFFGRAGMAMLLAGLTGFGVLMAGGVAGLAPVPSDLWGGLPLTLFLAVIACLAGVPLGILLALGRRSSLPLLRVLCTLFIEAVRGVPLITLLFFGAFVLPMLVPAQWRVDPMVRIAVCLAAFSAAYLAEVFRGGLQAVPQGQVMAAQAMGFTRVQVLRHVVLPQALRVTIAPTVSNFIGAVKDTSLVAIVNIYDITGSLKMAMSDPHWIAYFVEMYMVVCAVYLLIGLGIARYGRFLESRYALQ</sequence>
<keyword evidence="6 8" id="KW-1133">Transmembrane helix</keyword>
<evidence type="ECO:0000259" key="9">
    <source>
        <dbReference type="PROSITE" id="PS50928"/>
    </source>
</evidence>
<feature type="transmembrane region" description="Helical" evidence="8">
    <location>
        <begin position="158"/>
        <end position="179"/>
    </location>
</feature>
<feature type="transmembrane region" description="Helical" evidence="8">
    <location>
        <begin position="191"/>
        <end position="215"/>
    </location>
</feature>